<protein>
    <submittedName>
        <fullName evidence="3">Pentapeptide repeat-containing protein</fullName>
    </submittedName>
</protein>
<reference evidence="3 4" key="1">
    <citation type="submission" date="2018-05" db="EMBL/GenBank/DDBJ databases">
        <title>Complete genome sequence of sponge-derived Streptomyces sp. HNM0039.</title>
        <authorList>
            <person name="Huang X."/>
            <person name="Zhou S."/>
        </authorList>
    </citation>
    <scope>NUCLEOTIDE SEQUENCE [LARGE SCALE GENOMIC DNA]</scope>
    <source>
        <strain evidence="3 4">HNM0039</strain>
    </source>
</reference>
<organism evidence="3 4">
    <name type="scientific">Streptomyces tirandamycinicus</name>
    <dbReference type="NCBI Taxonomy" id="2174846"/>
    <lineage>
        <taxon>Bacteria</taxon>
        <taxon>Bacillati</taxon>
        <taxon>Actinomycetota</taxon>
        <taxon>Actinomycetes</taxon>
        <taxon>Kitasatosporales</taxon>
        <taxon>Streptomycetaceae</taxon>
        <taxon>Streptomyces</taxon>
    </lineage>
</organism>
<dbReference type="Pfam" id="PF00805">
    <property type="entry name" value="Pentapeptide"/>
    <property type="match status" value="2"/>
</dbReference>
<evidence type="ECO:0000256" key="1">
    <source>
        <dbReference type="ARBA" id="ARBA00022737"/>
    </source>
</evidence>
<dbReference type="PANTHER" id="PTHR47485">
    <property type="entry name" value="THYLAKOID LUMENAL 17.4 KDA PROTEIN, CHLOROPLASTIC"/>
    <property type="match status" value="1"/>
</dbReference>
<dbReference type="EMBL" id="CP029188">
    <property type="protein sequence ID" value="AWI28556.1"/>
    <property type="molecule type" value="Genomic_DNA"/>
</dbReference>
<keyword evidence="2" id="KW-1133">Transmembrane helix</keyword>
<evidence type="ECO:0000313" key="4">
    <source>
        <dbReference type="Proteomes" id="UP000244900"/>
    </source>
</evidence>
<dbReference type="Gene3D" id="2.160.20.80">
    <property type="entry name" value="E3 ubiquitin-protein ligase SopA"/>
    <property type="match status" value="1"/>
</dbReference>
<dbReference type="InterPro" id="IPR001646">
    <property type="entry name" value="5peptide_repeat"/>
</dbReference>
<dbReference type="SUPFAM" id="SSF141571">
    <property type="entry name" value="Pentapeptide repeat-like"/>
    <property type="match status" value="1"/>
</dbReference>
<dbReference type="AlphaFoldDB" id="A0A2S1SQ98"/>
<sequence length="299" mass="32659">MDMIRRMKRTLQIAALVVVAAGYMLLMWRGPWMIDGSHLRTRDLQPADGVIVTGFRTTLVAIGAGVIACLGLYYTHQTFRHTRARDQEQADLTREGQVTDRYVEAIKLLSADHPTQRLGGIYSLERIMRDSEKDHSTVVAVLAGFIRQHAHRPEGGTPDPQPLAEEIQAALSVLGRRPTRAEPTRLDLRRTCLRGADLANARLSHARLAGCDLSQADLRDINLESAWLPGADLTNSFLTRAVLSRANLRGATFGGAVISDAQLQDTDLRGADLRSAKGHDAMQIGTALTDATTVLPPSA</sequence>
<dbReference type="PANTHER" id="PTHR47485:SF1">
    <property type="entry name" value="THYLAKOID LUMENAL 17.4 KDA PROTEIN, CHLOROPLASTIC"/>
    <property type="match status" value="1"/>
</dbReference>
<dbReference type="OrthoDB" id="4563217at2"/>
<feature type="transmembrane region" description="Helical" evidence="2">
    <location>
        <begin position="12"/>
        <end position="30"/>
    </location>
</feature>
<accession>A0A2S1SQ98</accession>
<gene>
    <name evidence="3" type="ORF">DDW44_06985</name>
</gene>
<keyword evidence="2" id="KW-0472">Membrane</keyword>
<keyword evidence="2" id="KW-0812">Transmembrane</keyword>
<feature type="transmembrane region" description="Helical" evidence="2">
    <location>
        <begin position="50"/>
        <end position="75"/>
    </location>
</feature>
<name>A0A2S1SQ98_9ACTN</name>
<dbReference type="KEGG" id="stir:DDW44_06985"/>
<evidence type="ECO:0000313" key="3">
    <source>
        <dbReference type="EMBL" id="AWI28556.1"/>
    </source>
</evidence>
<keyword evidence="1" id="KW-0677">Repeat</keyword>
<evidence type="ECO:0000256" key="2">
    <source>
        <dbReference type="SAM" id="Phobius"/>
    </source>
</evidence>
<dbReference type="Proteomes" id="UP000244900">
    <property type="component" value="Chromosome"/>
</dbReference>
<keyword evidence="4" id="KW-1185">Reference proteome</keyword>
<proteinExistence type="predicted"/>